<evidence type="ECO:0000313" key="12">
    <source>
        <dbReference type="Proteomes" id="UP000002008"/>
    </source>
</evidence>
<feature type="transmembrane region" description="Helical" evidence="10">
    <location>
        <begin position="24"/>
        <end position="44"/>
    </location>
</feature>
<dbReference type="KEGG" id="cau:Caur_3549"/>
<dbReference type="GO" id="GO:0009675">
    <property type="term" value="F:high-affinity sulfate:proton symporter activity"/>
    <property type="evidence" value="ECO:0000318"/>
    <property type="project" value="GO_Central"/>
</dbReference>
<comment type="subcellular location">
    <subcellularLocation>
        <location evidence="1">Membrane</location>
        <topology evidence="1">Multi-pass membrane protein</topology>
    </subcellularLocation>
</comment>
<keyword evidence="3" id="KW-1003">Cell membrane</keyword>
<keyword evidence="12" id="KW-1185">Reference proteome</keyword>
<feature type="transmembrane region" description="Helical" evidence="10">
    <location>
        <begin position="200"/>
        <end position="220"/>
    </location>
</feature>
<dbReference type="STRING" id="324602.Caur_3549"/>
<dbReference type="InParanoid" id="A9WA51"/>
<feature type="transmembrane region" description="Helical" evidence="10">
    <location>
        <begin position="138"/>
        <end position="154"/>
    </location>
</feature>
<dbReference type="PANTHER" id="PTHR37468">
    <property type="entry name" value="SULFATE TRANSPORTER CYSZ"/>
    <property type="match status" value="1"/>
</dbReference>
<sequence length="250" mass="27575">MQAFIDGLSFPLRAVRFIASQPMLWRYIVIPIALNILVGFVLYATLLWAGVRAIEALLADWPELIAWFVWLLLIIVLFVGIGYLMVRFGVVIGSPFYSRLSELIEEQLRGVARTTSPASPASIAYDLFRALLFELKKLIFLLAFGIPALLLNVLPGVGTMLGTAAGIVIGVTISCLDFFDPPLERRRLSFRAKLGYIRHHLPASAGFGLICLGLVSVPFLNLLAVPVCITAGTLFFCERSPVYLDDGTMR</sequence>
<dbReference type="InterPro" id="IPR050480">
    <property type="entry name" value="CysZ-like"/>
</dbReference>
<evidence type="ECO:0008006" key="13">
    <source>
        <dbReference type="Google" id="ProtNLM"/>
    </source>
</evidence>
<keyword evidence="2" id="KW-0813">Transport</keyword>
<keyword evidence="5" id="KW-0028">Amino-acid biosynthesis</keyword>
<evidence type="ECO:0000256" key="7">
    <source>
        <dbReference type="ARBA" id="ARBA00022989"/>
    </source>
</evidence>
<keyword evidence="9 10" id="KW-0472">Membrane</keyword>
<dbReference type="Proteomes" id="UP000002008">
    <property type="component" value="Chromosome"/>
</dbReference>
<evidence type="ECO:0000256" key="10">
    <source>
        <dbReference type="SAM" id="Phobius"/>
    </source>
</evidence>
<proteinExistence type="predicted"/>
<dbReference type="GO" id="GO:0019344">
    <property type="term" value="P:cysteine biosynthetic process"/>
    <property type="evidence" value="ECO:0000318"/>
    <property type="project" value="GO_Central"/>
</dbReference>
<reference evidence="12" key="1">
    <citation type="journal article" date="2011" name="BMC Genomics">
        <title>Complete genome sequence of the filamentous anoxygenic phototrophic bacterium Chloroflexus aurantiacus.</title>
        <authorList>
            <person name="Tang K.H."/>
            <person name="Barry K."/>
            <person name="Chertkov O."/>
            <person name="Dalin E."/>
            <person name="Han C.S."/>
            <person name="Hauser L.J."/>
            <person name="Honchak B.M."/>
            <person name="Karbach L.E."/>
            <person name="Land M.L."/>
            <person name="Lapidus A."/>
            <person name="Larimer F.W."/>
            <person name="Mikhailova N."/>
            <person name="Pitluck S."/>
            <person name="Pierson B.K."/>
            <person name="Blankenship R.E."/>
        </authorList>
    </citation>
    <scope>NUCLEOTIDE SEQUENCE [LARGE SCALE GENOMIC DNA]</scope>
    <source>
        <strain evidence="12">ATCC 29366 / DSM 635 / J-10-fl</strain>
    </source>
</reference>
<evidence type="ECO:0000256" key="9">
    <source>
        <dbReference type="ARBA" id="ARBA00023136"/>
    </source>
</evidence>
<organism evidence="11 12">
    <name type="scientific">Chloroflexus aurantiacus (strain ATCC 29366 / DSM 635 / J-10-fl)</name>
    <dbReference type="NCBI Taxonomy" id="324602"/>
    <lineage>
        <taxon>Bacteria</taxon>
        <taxon>Bacillati</taxon>
        <taxon>Chloroflexota</taxon>
        <taxon>Chloroflexia</taxon>
        <taxon>Chloroflexales</taxon>
        <taxon>Chloroflexineae</taxon>
        <taxon>Chloroflexaceae</taxon>
        <taxon>Chloroflexus</taxon>
    </lineage>
</organism>
<name>A9WA51_CHLAA</name>
<dbReference type="EMBL" id="CP000909">
    <property type="protein sequence ID" value="ABY36733.1"/>
    <property type="molecule type" value="Genomic_DNA"/>
</dbReference>
<evidence type="ECO:0000256" key="8">
    <source>
        <dbReference type="ARBA" id="ARBA00023032"/>
    </source>
</evidence>
<evidence type="ECO:0000256" key="5">
    <source>
        <dbReference type="ARBA" id="ARBA00022605"/>
    </source>
</evidence>
<dbReference type="PATRIC" id="fig|324602.8.peg.3998"/>
<keyword evidence="8" id="KW-0764">Sulfate transport</keyword>
<accession>A9WA51</accession>
<dbReference type="Pfam" id="PF07264">
    <property type="entry name" value="EI24"/>
    <property type="match status" value="1"/>
</dbReference>
<dbReference type="AlphaFoldDB" id="A9WA51"/>
<keyword evidence="4" id="KW-0997">Cell inner membrane</keyword>
<keyword evidence="6 10" id="KW-0812">Transmembrane</keyword>
<dbReference type="GO" id="GO:0000103">
    <property type="term" value="P:sulfate assimilation"/>
    <property type="evidence" value="ECO:0000318"/>
    <property type="project" value="GO_Central"/>
</dbReference>
<protein>
    <recommendedName>
        <fullName evidence="13">CysZ protein</fullName>
    </recommendedName>
</protein>
<evidence type="ECO:0000256" key="4">
    <source>
        <dbReference type="ARBA" id="ARBA00022519"/>
    </source>
</evidence>
<dbReference type="PANTHER" id="PTHR37468:SF1">
    <property type="entry name" value="SULFATE TRANSPORTER CYSZ"/>
    <property type="match status" value="1"/>
</dbReference>
<dbReference type="RefSeq" id="WP_012259386.1">
    <property type="nucleotide sequence ID" value="NC_010175.1"/>
</dbReference>
<dbReference type="eggNOG" id="COG2981">
    <property type="taxonomic scope" value="Bacteria"/>
</dbReference>
<evidence type="ECO:0000313" key="11">
    <source>
        <dbReference type="EMBL" id="ABY36733.1"/>
    </source>
</evidence>
<evidence type="ECO:0000256" key="2">
    <source>
        <dbReference type="ARBA" id="ARBA00022448"/>
    </source>
</evidence>
<evidence type="ECO:0000256" key="3">
    <source>
        <dbReference type="ARBA" id="ARBA00022475"/>
    </source>
</evidence>
<dbReference type="GO" id="GO:0005886">
    <property type="term" value="C:plasma membrane"/>
    <property type="evidence" value="ECO:0000318"/>
    <property type="project" value="GO_Central"/>
</dbReference>
<dbReference type="HOGENOM" id="CLU_1007811_0_0_0"/>
<feature type="transmembrane region" description="Helical" evidence="10">
    <location>
        <begin position="64"/>
        <end position="86"/>
    </location>
</feature>
<dbReference type="InterPro" id="IPR059112">
    <property type="entry name" value="CysZ/EI24"/>
</dbReference>
<keyword evidence="7 10" id="KW-1133">Transmembrane helix</keyword>
<evidence type="ECO:0000256" key="1">
    <source>
        <dbReference type="ARBA" id="ARBA00004141"/>
    </source>
</evidence>
<gene>
    <name evidence="11" type="ordered locus">Caur_3549</name>
</gene>
<evidence type="ECO:0000256" key="6">
    <source>
        <dbReference type="ARBA" id="ARBA00022692"/>
    </source>
</evidence>
<dbReference type="EnsemblBacteria" id="ABY36733">
    <property type="protein sequence ID" value="ABY36733"/>
    <property type="gene ID" value="Caur_3549"/>
</dbReference>